<dbReference type="Proteomes" id="UP000693981">
    <property type="component" value="Unassembled WGS sequence"/>
</dbReference>
<dbReference type="AlphaFoldDB" id="A0A8T1VT74"/>
<evidence type="ECO:0008006" key="5">
    <source>
        <dbReference type="Google" id="ProtNLM"/>
    </source>
</evidence>
<dbReference type="EMBL" id="JAGDFL010000598">
    <property type="protein sequence ID" value="KAG7384447.1"/>
    <property type="molecule type" value="Genomic_DNA"/>
</dbReference>
<feature type="chain" id="PRO_5035832451" description="RxLR effector protein" evidence="2">
    <location>
        <begin position="25"/>
        <end position="114"/>
    </location>
</feature>
<accession>A0A8T1VT74</accession>
<feature type="compositionally biased region" description="Basic and acidic residues" evidence="1">
    <location>
        <begin position="33"/>
        <end position="49"/>
    </location>
</feature>
<protein>
    <recommendedName>
        <fullName evidence="5">RxLR effector protein</fullName>
    </recommendedName>
</protein>
<comment type="caution">
    <text evidence="3">The sequence shown here is derived from an EMBL/GenBank/DDBJ whole genome shotgun (WGS) entry which is preliminary data.</text>
</comment>
<evidence type="ECO:0000313" key="4">
    <source>
        <dbReference type="Proteomes" id="UP000693981"/>
    </source>
</evidence>
<feature type="signal peptide" evidence="2">
    <location>
        <begin position="1"/>
        <end position="24"/>
    </location>
</feature>
<organism evidence="3 4">
    <name type="scientific">Phytophthora boehmeriae</name>
    <dbReference type="NCBI Taxonomy" id="109152"/>
    <lineage>
        <taxon>Eukaryota</taxon>
        <taxon>Sar</taxon>
        <taxon>Stramenopiles</taxon>
        <taxon>Oomycota</taxon>
        <taxon>Peronosporomycetes</taxon>
        <taxon>Peronosporales</taxon>
        <taxon>Peronosporaceae</taxon>
        <taxon>Phytophthora</taxon>
    </lineage>
</organism>
<evidence type="ECO:0000313" key="3">
    <source>
        <dbReference type="EMBL" id="KAG7384447.1"/>
    </source>
</evidence>
<keyword evidence="4" id="KW-1185">Reference proteome</keyword>
<evidence type="ECO:0000256" key="2">
    <source>
        <dbReference type="SAM" id="SignalP"/>
    </source>
</evidence>
<name>A0A8T1VT74_9STRA</name>
<keyword evidence="2" id="KW-0732">Signal</keyword>
<sequence length="114" mass="12086">MMLNKTMCALIVAVMAFSNVAVDAATQVAQQESSRRPGDGGLRDGDAANRVHEVVDPIVASMSGLFGGFGQPDPSDRQWGTSTPPFAATGAESRRWGTSTPPTFVPPRLRNLRA</sequence>
<evidence type="ECO:0000256" key="1">
    <source>
        <dbReference type="SAM" id="MobiDB-lite"/>
    </source>
</evidence>
<feature type="region of interest" description="Disordered" evidence="1">
    <location>
        <begin position="28"/>
        <end position="49"/>
    </location>
</feature>
<gene>
    <name evidence="3" type="ORF">PHYBOEH_009441</name>
</gene>
<feature type="region of interest" description="Disordered" evidence="1">
    <location>
        <begin position="66"/>
        <end position="114"/>
    </location>
</feature>
<reference evidence="3" key="1">
    <citation type="submission" date="2021-02" db="EMBL/GenBank/DDBJ databases">
        <authorList>
            <person name="Palmer J.M."/>
        </authorList>
    </citation>
    <scope>NUCLEOTIDE SEQUENCE</scope>
    <source>
        <strain evidence="3">SCRP23</strain>
    </source>
</reference>
<proteinExistence type="predicted"/>